<sequence>MGIDRENQVELQRWEARKGELRRGIVDKRKLSHKELGQLRGPYRVLDTSIIFAETRWNELKYHERQWLRAEAAARMSREAVLVGRSAARMHGMWIISTTEEPVELCLLSRGSPPTRRSKEGIVFRRMVLREEEVSLRDGHRVTNGFRTFADIARHHGFIEGLVAADYLRRRGFARALLEQEVKQLGRLKGIAVVRECIRHCVDDADSPYESFARALLIRAGIGPVLTQYEVAGRYFADLCIGGWLLIEIDGDVKYQGPNAERARQEEFKRQKRIANRGYVFLRYSPDFLRRYPEEFLREVRETIAGRRAALE</sequence>
<accession>A0AB36RIW5</accession>
<keyword evidence="4" id="KW-1185">Reference proteome</keyword>
<proteinExistence type="predicted"/>
<gene>
    <name evidence="2" type="ORF">CKJ80_07930</name>
    <name evidence="1" type="ORF">CKJ81_11715</name>
</gene>
<organism evidence="2 3">
    <name type="scientific">Corynebacterium hadale</name>
    <dbReference type="NCBI Taxonomy" id="2026255"/>
    <lineage>
        <taxon>Bacteria</taxon>
        <taxon>Bacillati</taxon>
        <taxon>Actinomycetota</taxon>
        <taxon>Actinomycetes</taxon>
        <taxon>Mycobacteriales</taxon>
        <taxon>Corynebacteriaceae</taxon>
        <taxon>Corynebacterium</taxon>
    </lineage>
</organism>
<dbReference type="Proteomes" id="UP000218041">
    <property type="component" value="Unassembled WGS sequence"/>
</dbReference>
<dbReference type="RefSeq" id="WP_095536520.1">
    <property type="nucleotide sequence ID" value="NZ_NSGO01000014.1"/>
</dbReference>
<reference evidence="3 4" key="1">
    <citation type="submission" date="2017-08" db="EMBL/GenBank/DDBJ databases">
        <title>Whole genome sequences of 6 clinical strains closest to Corynebacterium imitans.</title>
        <authorList>
            <person name="Bernier A.-M."/>
            <person name="Burdz T."/>
            <person name="Bernard K."/>
        </authorList>
    </citation>
    <scope>NUCLEOTIDE SEQUENCE [LARGE SCALE GENOMIC DNA]</scope>
    <source>
        <strain evidence="2 3">NML92-0415</strain>
        <strain evidence="1 4">NML93-0607</strain>
    </source>
</reference>
<evidence type="ECO:0000313" key="3">
    <source>
        <dbReference type="Proteomes" id="UP000218041"/>
    </source>
</evidence>
<protein>
    <recommendedName>
        <fullName evidence="5">DUF559 domain-containing protein</fullName>
    </recommendedName>
</protein>
<dbReference type="Proteomes" id="UP000218281">
    <property type="component" value="Unassembled WGS sequence"/>
</dbReference>
<dbReference type="AlphaFoldDB" id="A0AB36RIW5"/>
<evidence type="ECO:0000313" key="1">
    <source>
        <dbReference type="EMBL" id="PAT04993.1"/>
    </source>
</evidence>
<comment type="caution">
    <text evidence="2">The sequence shown here is derived from an EMBL/GenBank/DDBJ whole genome shotgun (WGS) entry which is preliminary data.</text>
</comment>
<dbReference type="EMBL" id="NSGP01000010">
    <property type="protein sequence ID" value="PAT10052.1"/>
    <property type="molecule type" value="Genomic_DNA"/>
</dbReference>
<name>A0AB36RIW5_9CORY</name>
<evidence type="ECO:0000313" key="4">
    <source>
        <dbReference type="Proteomes" id="UP000218281"/>
    </source>
</evidence>
<dbReference type="Gene3D" id="3.40.960.10">
    <property type="entry name" value="VSR Endonuclease"/>
    <property type="match status" value="1"/>
</dbReference>
<evidence type="ECO:0008006" key="5">
    <source>
        <dbReference type="Google" id="ProtNLM"/>
    </source>
</evidence>
<evidence type="ECO:0000313" key="2">
    <source>
        <dbReference type="EMBL" id="PAT10052.1"/>
    </source>
</evidence>
<dbReference type="EMBL" id="NSGO01000014">
    <property type="protein sequence ID" value="PAT04993.1"/>
    <property type="molecule type" value="Genomic_DNA"/>
</dbReference>